<evidence type="ECO:0000313" key="2">
    <source>
        <dbReference type="EMBL" id="CAL8107418.1"/>
    </source>
</evidence>
<reference evidence="2 3" key="1">
    <citation type="submission" date="2024-08" db="EMBL/GenBank/DDBJ databases">
        <authorList>
            <person name="Cucini C."/>
            <person name="Frati F."/>
        </authorList>
    </citation>
    <scope>NUCLEOTIDE SEQUENCE [LARGE SCALE GENOMIC DNA]</scope>
</reference>
<proteinExistence type="predicted"/>
<evidence type="ECO:0000256" key="1">
    <source>
        <dbReference type="SAM" id="SignalP"/>
    </source>
</evidence>
<sequence>MVSVSTSTIIAVLLHFLTILSICHSQLLNDCVPTGEVCVIEVALNGGCCTGFCAVPPGQAEGICDVVVPVVVAASVATA</sequence>
<protein>
    <submittedName>
        <fullName evidence="2">Uncharacterized protein</fullName>
    </submittedName>
</protein>
<keyword evidence="3" id="KW-1185">Reference proteome</keyword>
<organism evidence="2 3">
    <name type="scientific">Orchesella dallaii</name>
    <dbReference type="NCBI Taxonomy" id="48710"/>
    <lineage>
        <taxon>Eukaryota</taxon>
        <taxon>Metazoa</taxon>
        <taxon>Ecdysozoa</taxon>
        <taxon>Arthropoda</taxon>
        <taxon>Hexapoda</taxon>
        <taxon>Collembola</taxon>
        <taxon>Entomobryomorpha</taxon>
        <taxon>Entomobryoidea</taxon>
        <taxon>Orchesellidae</taxon>
        <taxon>Orchesellinae</taxon>
        <taxon>Orchesella</taxon>
    </lineage>
</organism>
<name>A0ABP1QNI9_9HEXA</name>
<dbReference type="Proteomes" id="UP001642540">
    <property type="component" value="Unassembled WGS sequence"/>
</dbReference>
<feature type="signal peptide" evidence="1">
    <location>
        <begin position="1"/>
        <end position="25"/>
    </location>
</feature>
<evidence type="ECO:0000313" key="3">
    <source>
        <dbReference type="Proteomes" id="UP001642540"/>
    </source>
</evidence>
<accession>A0ABP1QNI9</accession>
<gene>
    <name evidence="2" type="ORF">ODALV1_LOCUS12667</name>
</gene>
<keyword evidence="1" id="KW-0732">Signal</keyword>
<comment type="caution">
    <text evidence="2">The sequence shown here is derived from an EMBL/GenBank/DDBJ whole genome shotgun (WGS) entry which is preliminary data.</text>
</comment>
<feature type="chain" id="PRO_5045593308" evidence="1">
    <location>
        <begin position="26"/>
        <end position="79"/>
    </location>
</feature>
<dbReference type="EMBL" id="CAXLJM020000038">
    <property type="protein sequence ID" value="CAL8107418.1"/>
    <property type="molecule type" value="Genomic_DNA"/>
</dbReference>